<keyword evidence="2" id="KW-1185">Reference proteome</keyword>
<accession>A0A9P6JMV4</accession>
<dbReference type="AlphaFoldDB" id="A0A9P6JMV4"/>
<evidence type="ECO:0000313" key="1">
    <source>
        <dbReference type="EMBL" id="KAF9526727.1"/>
    </source>
</evidence>
<gene>
    <name evidence="1" type="ORF">CPB83DRAFT_857344</name>
</gene>
<dbReference type="Proteomes" id="UP000807306">
    <property type="component" value="Unassembled WGS sequence"/>
</dbReference>
<dbReference type="OrthoDB" id="2788229at2759"/>
<name>A0A9P6JMV4_9AGAR</name>
<dbReference type="EMBL" id="MU157868">
    <property type="protein sequence ID" value="KAF9526727.1"/>
    <property type="molecule type" value="Genomic_DNA"/>
</dbReference>
<comment type="caution">
    <text evidence="1">The sequence shown here is derived from an EMBL/GenBank/DDBJ whole genome shotgun (WGS) entry which is preliminary data.</text>
</comment>
<organism evidence="1 2">
    <name type="scientific">Crepidotus variabilis</name>
    <dbReference type="NCBI Taxonomy" id="179855"/>
    <lineage>
        <taxon>Eukaryota</taxon>
        <taxon>Fungi</taxon>
        <taxon>Dikarya</taxon>
        <taxon>Basidiomycota</taxon>
        <taxon>Agaricomycotina</taxon>
        <taxon>Agaricomycetes</taxon>
        <taxon>Agaricomycetidae</taxon>
        <taxon>Agaricales</taxon>
        <taxon>Agaricineae</taxon>
        <taxon>Crepidotaceae</taxon>
        <taxon>Crepidotus</taxon>
    </lineage>
</organism>
<proteinExistence type="predicted"/>
<protein>
    <submittedName>
        <fullName evidence="1">Uncharacterized protein</fullName>
    </submittedName>
</protein>
<reference evidence="1" key="1">
    <citation type="submission" date="2020-11" db="EMBL/GenBank/DDBJ databases">
        <authorList>
            <consortium name="DOE Joint Genome Institute"/>
            <person name="Ahrendt S."/>
            <person name="Riley R."/>
            <person name="Andreopoulos W."/>
            <person name="Labutti K."/>
            <person name="Pangilinan J."/>
            <person name="Ruiz-Duenas F.J."/>
            <person name="Barrasa J.M."/>
            <person name="Sanchez-Garcia M."/>
            <person name="Camarero S."/>
            <person name="Miyauchi S."/>
            <person name="Serrano A."/>
            <person name="Linde D."/>
            <person name="Babiker R."/>
            <person name="Drula E."/>
            <person name="Ayuso-Fernandez I."/>
            <person name="Pacheco R."/>
            <person name="Padilla G."/>
            <person name="Ferreira P."/>
            <person name="Barriuso J."/>
            <person name="Kellner H."/>
            <person name="Castanera R."/>
            <person name="Alfaro M."/>
            <person name="Ramirez L."/>
            <person name="Pisabarro A.G."/>
            <person name="Kuo A."/>
            <person name="Tritt A."/>
            <person name="Lipzen A."/>
            <person name="He G."/>
            <person name="Yan M."/>
            <person name="Ng V."/>
            <person name="Cullen D."/>
            <person name="Martin F."/>
            <person name="Rosso M.-N."/>
            <person name="Henrissat B."/>
            <person name="Hibbett D."/>
            <person name="Martinez A.T."/>
            <person name="Grigoriev I.V."/>
        </authorList>
    </citation>
    <scope>NUCLEOTIDE SEQUENCE</scope>
    <source>
        <strain evidence="1">CBS 506.95</strain>
    </source>
</reference>
<sequence>MDRIPPELHERIISELKHEIDALKQLSLTNSDLTAICQRHLLREIRVGQTLAYLEFTNEGNVEIYDGLSTSYATALLPTRR</sequence>
<evidence type="ECO:0000313" key="2">
    <source>
        <dbReference type="Proteomes" id="UP000807306"/>
    </source>
</evidence>